<protein>
    <submittedName>
        <fullName evidence="1">Cytidine deaminase</fullName>
        <ecNumber evidence="1">3.5.4.5</ecNumber>
    </submittedName>
</protein>
<proteinExistence type="predicted"/>
<evidence type="ECO:0000313" key="1">
    <source>
        <dbReference type="EMBL" id="MEJ7139243.1"/>
    </source>
</evidence>
<comment type="caution">
    <text evidence="1">The sequence shown here is derived from an EMBL/GenBank/DDBJ whole genome shotgun (WGS) entry which is preliminary data.</text>
</comment>
<evidence type="ECO:0000313" key="2">
    <source>
        <dbReference type="Proteomes" id="UP001364695"/>
    </source>
</evidence>
<dbReference type="EC" id="3.5.4.5" evidence="1"/>
<keyword evidence="2" id="KW-1185">Reference proteome</keyword>
<dbReference type="EMBL" id="JAWDIE010000022">
    <property type="protein sequence ID" value="MEJ7139243.1"/>
    <property type="molecule type" value="Genomic_DNA"/>
</dbReference>
<organism evidence="1 2">
    <name type="scientific">Amphibiibacter pelophylacis</name>
    <dbReference type="NCBI Taxonomy" id="1799477"/>
    <lineage>
        <taxon>Bacteria</taxon>
        <taxon>Pseudomonadati</taxon>
        <taxon>Pseudomonadota</taxon>
        <taxon>Betaproteobacteria</taxon>
        <taxon>Burkholderiales</taxon>
        <taxon>Sphaerotilaceae</taxon>
        <taxon>Amphibiibacter</taxon>
    </lineage>
</organism>
<sequence length="138" mass="14877">MSDTPETTLMQRAHAGRERAYAPYSRFKVGAALLARDGQVFEGCNIENGAYPLCNCAERTAIFSAVATGLRRGDFAALAVIGDTPQPISPCGACRQVMSEFFDPDMPVWLGNLGGLLQRTSVRELLPGHFEMAPPATD</sequence>
<accession>A0ACC6P4U2</accession>
<name>A0ACC6P4U2_9BURK</name>
<gene>
    <name evidence="1" type="ORF">RV045_12515</name>
</gene>
<reference evidence="1" key="1">
    <citation type="submission" date="2023-10" db="EMBL/GenBank/DDBJ databases">
        <title>Amphibacter perezi, gen. nov., sp. nov. a novel taxa of the family Comamonadaceae, class Betaproteobacteria isolated from the skin microbiota of Pelophylax perezi from different populations.</title>
        <authorList>
            <person name="Costa S."/>
            <person name="Proenca D.N."/>
            <person name="Lopes I."/>
            <person name="Morais P.V."/>
        </authorList>
    </citation>
    <scope>NUCLEOTIDE SEQUENCE</scope>
    <source>
        <strain evidence="1">SL12-8</strain>
    </source>
</reference>
<keyword evidence="1" id="KW-0378">Hydrolase</keyword>
<dbReference type="Proteomes" id="UP001364695">
    <property type="component" value="Unassembled WGS sequence"/>
</dbReference>